<accession>A0A1M7ZC07</accession>
<proteinExistence type="predicted"/>
<keyword evidence="1" id="KW-0059">Arsenical resistance</keyword>
<sequence>MSRVSVLFVCARNAGLSIMAEAYLNHLGLPGFRAFSAGVEPADTVHPRALETLAGAGLSTERLEPKPLELFAFDLAPEPDVVVALGPKVLGVAEPAWRSPPRRLAWLIEDPLGKGGRRAFAEAYDAVRRRVDHALAGARFAPAGGLMVPA</sequence>
<gene>
    <name evidence="3" type="ORF">SAMN02745172_00987</name>
</gene>
<dbReference type="InterPro" id="IPR023485">
    <property type="entry name" value="Ptyr_pPase"/>
</dbReference>
<dbReference type="InterPro" id="IPR036196">
    <property type="entry name" value="Ptyr_pPase_sf"/>
</dbReference>
<keyword evidence="4" id="KW-1185">Reference proteome</keyword>
<dbReference type="SUPFAM" id="SSF52788">
    <property type="entry name" value="Phosphotyrosine protein phosphatases I"/>
    <property type="match status" value="1"/>
</dbReference>
<evidence type="ECO:0000313" key="3">
    <source>
        <dbReference type="EMBL" id="SHO62382.1"/>
    </source>
</evidence>
<dbReference type="Gene3D" id="3.40.50.2300">
    <property type="match status" value="1"/>
</dbReference>
<evidence type="ECO:0000256" key="1">
    <source>
        <dbReference type="ARBA" id="ARBA00022849"/>
    </source>
</evidence>
<reference evidence="3 4" key="1">
    <citation type="submission" date="2016-12" db="EMBL/GenBank/DDBJ databases">
        <authorList>
            <person name="Song W.-J."/>
            <person name="Kurnit D.M."/>
        </authorList>
    </citation>
    <scope>NUCLEOTIDE SEQUENCE [LARGE SCALE GENOMIC DNA]</scope>
    <source>
        <strain evidence="3 4">DSM 19599</strain>
    </source>
</reference>
<dbReference type="AlphaFoldDB" id="A0A1M7ZC07"/>
<dbReference type="PANTHER" id="PTHR43428">
    <property type="entry name" value="ARSENATE REDUCTASE"/>
    <property type="match status" value="1"/>
</dbReference>
<protein>
    <submittedName>
        <fullName evidence="3">Protein-tyrosine-phosphatase</fullName>
    </submittedName>
</protein>
<dbReference type="PANTHER" id="PTHR43428:SF1">
    <property type="entry name" value="ARSENATE REDUCTASE"/>
    <property type="match status" value="1"/>
</dbReference>
<evidence type="ECO:0000259" key="2">
    <source>
        <dbReference type="SMART" id="SM00226"/>
    </source>
</evidence>
<dbReference type="EMBL" id="FRXO01000002">
    <property type="protein sequence ID" value="SHO62382.1"/>
    <property type="molecule type" value="Genomic_DNA"/>
</dbReference>
<dbReference type="Pfam" id="PF01451">
    <property type="entry name" value="LMWPc"/>
    <property type="match status" value="1"/>
</dbReference>
<evidence type="ECO:0000313" key="4">
    <source>
        <dbReference type="Proteomes" id="UP000186406"/>
    </source>
</evidence>
<feature type="domain" description="Phosphotyrosine protein phosphatase I" evidence="2">
    <location>
        <begin position="4"/>
        <end position="138"/>
    </location>
</feature>
<dbReference type="Proteomes" id="UP000186406">
    <property type="component" value="Unassembled WGS sequence"/>
</dbReference>
<organism evidence="3 4">
    <name type="scientific">Pseudoxanthobacter soli DSM 19599</name>
    <dbReference type="NCBI Taxonomy" id="1123029"/>
    <lineage>
        <taxon>Bacteria</taxon>
        <taxon>Pseudomonadati</taxon>
        <taxon>Pseudomonadota</taxon>
        <taxon>Alphaproteobacteria</taxon>
        <taxon>Hyphomicrobiales</taxon>
        <taxon>Segnochrobactraceae</taxon>
        <taxon>Pseudoxanthobacter</taxon>
    </lineage>
</organism>
<dbReference type="RefSeq" id="WP_073626224.1">
    <property type="nucleotide sequence ID" value="NZ_FRXO01000002.1"/>
</dbReference>
<dbReference type="SMART" id="SM00226">
    <property type="entry name" value="LMWPc"/>
    <property type="match status" value="1"/>
</dbReference>
<dbReference type="STRING" id="1123029.SAMN02745172_00987"/>
<name>A0A1M7ZC07_9HYPH</name>
<dbReference type="GO" id="GO:0046685">
    <property type="term" value="P:response to arsenic-containing substance"/>
    <property type="evidence" value="ECO:0007669"/>
    <property type="project" value="UniProtKB-KW"/>
</dbReference>